<dbReference type="EMBL" id="CABPRJ010002414">
    <property type="protein sequence ID" value="VVC45823.1"/>
    <property type="molecule type" value="Genomic_DNA"/>
</dbReference>
<keyword evidence="10" id="KW-1185">Reference proteome</keyword>
<name>A0A5E4NLY5_9HEMI</name>
<dbReference type="AlphaFoldDB" id="A0A5E4NLY5"/>
<organism evidence="9 10">
    <name type="scientific">Cinara cedri</name>
    <dbReference type="NCBI Taxonomy" id="506608"/>
    <lineage>
        <taxon>Eukaryota</taxon>
        <taxon>Metazoa</taxon>
        <taxon>Ecdysozoa</taxon>
        <taxon>Arthropoda</taxon>
        <taxon>Hexapoda</taxon>
        <taxon>Insecta</taxon>
        <taxon>Pterygota</taxon>
        <taxon>Neoptera</taxon>
        <taxon>Paraneoptera</taxon>
        <taxon>Hemiptera</taxon>
        <taxon>Sternorrhyncha</taxon>
        <taxon>Aphidomorpha</taxon>
        <taxon>Aphidoidea</taxon>
        <taxon>Aphididae</taxon>
        <taxon>Lachninae</taxon>
        <taxon>Cinara</taxon>
    </lineage>
</organism>
<evidence type="ECO:0000313" key="9">
    <source>
        <dbReference type="EMBL" id="VVC45823.1"/>
    </source>
</evidence>
<keyword evidence="5" id="KW-0479">Metal-binding</keyword>
<dbReference type="PANTHER" id="PTHR22930">
    <property type="match status" value="1"/>
</dbReference>
<dbReference type="PANTHER" id="PTHR22930:SF85">
    <property type="entry name" value="GH03217P-RELATED"/>
    <property type="match status" value="1"/>
</dbReference>
<evidence type="ECO:0000256" key="7">
    <source>
        <dbReference type="ARBA" id="ARBA00023242"/>
    </source>
</evidence>
<dbReference type="InterPro" id="IPR045249">
    <property type="entry name" value="HARBI1-like"/>
</dbReference>
<gene>
    <name evidence="9" type="ORF">CINCED_3A001060</name>
</gene>
<dbReference type="GO" id="GO:0016787">
    <property type="term" value="F:hydrolase activity"/>
    <property type="evidence" value="ECO:0007669"/>
    <property type="project" value="UniProtKB-KW"/>
</dbReference>
<dbReference type="GO" id="GO:0004518">
    <property type="term" value="F:nuclease activity"/>
    <property type="evidence" value="ECO:0007669"/>
    <property type="project" value="UniProtKB-KW"/>
</dbReference>
<reference evidence="9 10" key="1">
    <citation type="submission" date="2019-08" db="EMBL/GenBank/DDBJ databases">
        <authorList>
            <person name="Alioto T."/>
            <person name="Alioto T."/>
            <person name="Gomez Garrido J."/>
        </authorList>
    </citation>
    <scope>NUCLEOTIDE SEQUENCE [LARGE SCALE GENOMIC DNA]</scope>
</reference>
<evidence type="ECO:0000256" key="2">
    <source>
        <dbReference type="ARBA" id="ARBA00004123"/>
    </source>
</evidence>
<keyword evidence="7" id="KW-0539">Nucleus</keyword>
<dbReference type="OrthoDB" id="6590187at2759"/>
<sequence>MYRFETNEYYCTGSCYDQTIFKKSCIYNKLVSGYWKNSLIVADSGYTHLEFVVTPYLNPQNGPEMLYNKSLIRTRNLVEKFYGILKQRFPILSFGSRLNFKIDTAQTMTIACCILYNVACNHYDLKPPELLSIGIGMPVNDDLNLREEHELDEGNARQQLTEEYFSLLI</sequence>
<evidence type="ECO:0000256" key="6">
    <source>
        <dbReference type="ARBA" id="ARBA00022801"/>
    </source>
</evidence>
<evidence type="ECO:0000256" key="1">
    <source>
        <dbReference type="ARBA" id="ARBA00001968"/>
    </source>
</evidence>
<comment type="similarity">
    <text evidence="3">Belongs to the HARBI1 family.</text>
</comment>
<evidence type="ECO:0000256" key="3">
    <source>
        <dbReference type="ARBA" id="ARBA00006958"/>
    </source>
</evidence>
<evidence type="ECO:0000256" key="5">
    <source>
        <dbReference type="ARBA" id="ARBA00022723"/>
    </source>
</evidence>
<protein>
    <submittedName>
        <fullName evidence="9">Harbinger transposase-derived nuclease domain</fullName>
    </submittedName>
</protein>
<keyword evidence="6" id="KW-0378">Hydrolase</keyword>
<dbReference type="InterPro" id="IPR027806">
    <property type="entry name" value="HARBI1_dom"/>
</dbReference>
<evidence type="ECO:0000256" key="4">
    <source>
        <dbReference type="ARBA" id="ARBA00022722"/>
    </source>
</evidence>
<evidence type="ECO:0000313" key="10">
    <source>
        <dbReference type="Proteomes" id="UP000325440"/>
    </source>
</evidence>
<proteinExistence type="inferred from homology"/>
<evidence type="ECO:0000259" key="8">
    <source>
        <dbReference type="Pfam" id="PF13359"/>
    </source>
</evidence>
<dbReference type="Pfam" id="PF13359">
    <property type="entry name" value="DDE_Tnp_4"/>
    <property type="match status" value="1"/>
</dbReference>
<dbReference type="GO" id="GO:0046872">
    <property type="term" value="F:metal ion binding"/>
    <property type="evidence" value="ECO:0007669"/>
    <property type="project" value="UniProtKB-KW"/>
</dbReference>
<feature type="domain" description="DDE Tnp4" evidence="8">
    <location>
        <begin position="12"/>
        <end position="117"/>
    </location>
</feature>
<comment type="subcellular location">
    <subcellularLocation>
        <location evidence="2">Nucleus</location>
    </subcellularLocation>
</comment>
<accession>A0A5E4NLY5</accession>
<dbReference type="Proteomes" id="UP000325440">
    <property type="component" value="Unassembled WGS sequence"/>
</dbReference>
<keyword evidence="4" id="KW-0540">Nuclease</keyword>
<dbReference type="GO" id="GO:0005634">
    <property type="term" value="C:nucleus"/>
    <property type="evidence" value="ECO:0007669"/>
    <property type="project" value="UniProtKB-SubCell"/>
</dbReference>
<comment type="cofactor">
    <cofactor evidence="1">
        <name>a divalent metal cation</name>
        <dbReference type="ChEBI" id="CHEBI:60240"/>
    </cofactor>
</comment>